<reference evidence="7 8" key="1">
    <citation type="submission" date="2017-10" db="EMBL/GenBank/DDBJ databases">
        <title>Bacillus sp. nov., a halophilic bacterium isolated from a Keqin Lake.</title>
        <authorList>
            <person name="Wang H."/>
        </authorList>
    </citation>
    <scope>NUCLEOTIDE SEQUENCE [LARGE SCALE GENOMIC DNA]</scope>
    <source>
        <strain evidence="7 8">KQ-12</strain>
    </source>
</reference>
<evidence type="ECO:0000256" key="3">
    <source>
        <dbReference type="ARBA" id="ARBA00022490"/>
    </source>
</evidence>
<dbReference type="GO" id="GO:0044780">
    <property type="term" value="P:bacterial-type flagellum assembly"/>
    <property type="evidence" value="ECO:0007669"/>
    <property type="project" value="InterPro"/>
</dbReference>
<dbReference type="InterPro" id="IPR036584">
    <property type="entry name" value="FliS_sf"/>
</dbReference>
<evidence type="ECO:0000256" key="1">
    <source>
        <dbReference type="ARBA" id="ARBA00004514"/>
    </source>
</evidence>
<dbReference type="AlphaFoldDB" id="A0A323TDR6"/>
<keyword evidence="4" id="KW-1005">Bacterial flagellum biogenesis</keyword>
<dbReference type="OrthoDB" id="1524959at2"/>
<organism evidence="7 8">
    <name type="scientific">Salipaludibacillus keqinensis</name>
    <dbReference type="NCBI Taxonomy" id="2045207"/>
    <lineage>
        <taxon>Bacteria</taxon>
        <taxon>Bacillati</taxon>
        <taxon>Bacillota</taxon>
        <taxon>Bacilli</taxon>
        <taxon>Bacillales</taxon>
        <taxon>Bacillaceae</taxon>
    </lineage>
</organism>
<keyword evidence="8" id="KW-1185">Reference proteome</keyword>
<feature type="region of interest" description="Disordered" evidence="6">
    <location>
        <begin position="145"/>
        <end position="176"/>
    </location>
</feature>
<evidence type="ECO:0000256" key="2">
    <source>
        <dbReference type="ARBA" id="ARBA00008787"/>
    </source>
</evidence>
<evidence type="ECO:0000256" key="4">
    <source>
        <dbReference type="ARBA" id="ARBA00022795"/>
    </source>
</evidence>
<dbReference type="GO" id="GO:0071973">
    <property type="term" value="P:bacterial-type flagellum-dependent cell motility"/>
    <property type="evidence" value="ECO:0007669"/>
    <property type="project" value="TreeGrafter"/>
</dbReference>
<proteinExistence type="inferred from homology"/>
<evidence type="ECO:0000256" key="6">
    <source>
        <dbReference type="SAM" id="MobiDB-lite"/>
    </source>
</evidence>
<dbReference type="Pfam" id="PF02561">
    <property type="entry name" value="FliS"/>
    <property type="match status" value="1"/>
</dbReference>
<dbReference type="GO" id="GO:0005829">
    <property type="term" value="C:cytosol"/>
    <property type="evidence" value="ECO:0007669"/>
    <property type="project" value="UniProtKB-SubCell"/>
</dbReference>
<keyword evidence="5" id="KW-0143">Chaperone</keyword>
<dbReference type="InterPro" id="IPR003713">
    <property type="entry name" value="FliS"/>
</dbReference>
<evidence type="ECO:0000313" key="7">
    <source>
        <dbReference type="EMBL" id="PYZ92816.1"/>
    </source>
</evidence>
<dbReference type="NCBIfam" id="TIGR00208">
    <property type="entry name" value="fliS"/>
    <property type="match status" value="1"/>
</dbReference>
<comment type="caution">
    <text evidence="7">The sequence shown here is derived from an EMBL/GenBank/DDBJ whole genome shotgun (WGS) entry which is preliminary data.</text>
</comment>
<comment type="subcellular location">
    <subcellularLocation>
        <location evidence="1">Cytoplasm</location>
        <location evidence="1">Cytosol</location>
    </subcellularLocation>
</comment>
<comment type="similarity">
    <text evidence="2">Belongs to the FliS family.</text>
</comment>
<dbReference type="Gene3D" id="1.20.120.340">
    <property type="entry name" value="Flagellar protein FliS"/>
    <property type="match status" value="1"/>
</dbReference>
<gene>
    <name evidence="7" type="ORF">CR194_14295</name>
</gene>
<name>A0A323TDR6_9BACI</name>
<dbReference type="SUPFAM" id="SSF101116">
    <property type="entry name" value="Flagellar export chaperone FliS"/>
    <property type="match status" value="1"/>
</dbReference>
<dbReference type="PANTHER" id="PTHR34773:SF1">
    <property type="entry name" value="FLAGELLAR SECRETION CHAPERONE FLIS"/>
    <property type="match status" value="1"/>
</dbReference>
<evidence type="ECO:0000256" key="5">
    <source>
        <dbReference type="ARBA" id="ARBA00023186"/>
    </source>
</evidence>
<protein>
    <recommendedName>
        <fullName evidence="9">Flagellar export chaperone FliS</fullName>
    </recommendedName>
</protein>
<keyword evidence="3" id="KW-0963">Cytoplasm</keyword>
<evidence type="ECO:0008006" key="9">
    <source>
        <dbReference type="Google" id="ProtNLM"/>
    </source>
</evidence>
<dbReference type="Proteomes" id="UP000248214">
    <property type="component" value="Unassembled WGS sequence"/>
</dbReference>
<dbReference type="EMBL" id="PDOD01000003">
    <property type="protein sequence ID" value="PYZ92816.1"/>
    <property type="molecule type" value="Genomic_DNA"/>
</dbReference>
<accession>A0A323TDR6</accession>
<dbReference type="PANTHER" id="PTHR34773">
    <property type="entry name" value="FLAGELLAR SECRETION CHAPERONE FLIS"/>
    <property type="match status" value="1"/>
</dbReference>
<evidence type="ECO:0000313" key="8">
    <source>
        <dbReference type="Proteomes" id="UP000248214"/>
    </source>
</evidence>
<sequence length="204" mass="22384">MAVNNPYATYKQSSVETKSAGELTLMLYDGCLKFIKRAEKAITDNNIEEKNTNLIKAQNIIRELMVTLNTDVAVSQNMMQMYDFIMSKLVDANTGSDLEALKEAERFVVEFRDTWKEVIKLDRQQRHGSGKSVGSTHGQAVGRITPEKKAVEKPASTESERPTIVSAASKSANPYAKAPVGNNPYAKAKQAAAAAGVAHTTFRK</sequence>
<dbReference type="CDD" id="cd16098">
    <property type="entry name" value="FliS"/>
    <property type="match status" value="1"/>
</dbReference>